<dbReference type="GO" id="GO:0046872">
    <property type="term" value="F:metal ion binding"/>
    <property type="evidence" value="ECO:0007669"/>
    <property type="project" value="UniProtKB-KW"/>
</dbReference>
<name>A0A1G9YM25_9FIRM</name>
<dbReference type="OrthoDB" id="63399at2"/>
<gene>
    <name evidence="5" type="ORF">SAMN05660299_02110</name>
</gene>
<dbReference type="GO" id="GO:0043720">
    <property type="term" value="F:3-keto-5-aminohexanoate cleavage activity"/>
    <property type="evidence" value="ECO:0007669"/>
    <property type="project" value="InterPro"/>
</dbReference>
<dbReference type="Pfam" id="PF05853">
    <property type="entry name" value="BKACE"/>
    <property type="match status" value="1"/>
</dbReference>
<proteinExistence type="predicted"/>
<accession>A0A1G9YM25</accession>
<dbReference type="Proteomes" id="UP000199309">
    <property type="component" value="Unassembled WGS sequence"/>
</dbReference>
<evidence type="ECO:0000313" key="5">
    <source>
        <dbReference type="EMBL" id="SDN10269.1"/>
    </source>
</evidence>
<protein>
    <submittedName>
        <fullName evidence="5">3-keto-5-aminohexanoate cleavage enzyme</fullName>
    </submittedName>
</protein>
<keyword evidence="6" id="KW-1185">Reference proteome</keyword>
<dbReference type="InterPro" id="IPR008567">
    <property type="entry name" value="BKACE"/>
</dbReference>
<keyword evidence="4" id="KW-0862">Zinc</keyword>
<reference evidence="5 6" key="1">
    <citation type="submission" date="2016-10" db="EMBL/GenBank/DDBJ databases">
        <authorList>
            <person name="de Groot N.N."/>
        </authorList>
    </citation>
    <scope>NUCLEOTIDE SEQUENCE [LARGE SCALE GENOMIC DNA]</scope>
    <source>
        <strain evidence="5 6">DSM 16981</strain>
    </source>
</reference>
<dbReference type="PANTHER" id="PTHR37418">
    <property type="entry name" value="3-KETO-5-AMINOHEXANOATE CLEAVAGE ENZYME-RELATED"/>
    <property type="match status" value="1"/>
</dbReference>
<keyword evidence="2" id="KW-0808">Transferase</keyword>
<evidence type="ECO:0000313" key="6">
    <source>
        <dbReference type="Proteomes" id="UP000199309"/>
    </source>
</evidence>
<dbReference type="Gene3D" id="3.20.20.70">
    <property type="entry name" value="Aldolase class I"/>
    <property type="match status" value="1"/>
</dbReference>
<evidence type="ECO:0000256" key="4">
    <source>
        <dbReference type="ARBA" id="ARBA00022833"/>
    </source>
</evidence>
<dbReference type="AlphaFoldDB" id="A0A1G9YM25"/>
<dbReference type="InterPro" id="IPR013785">
    <property type="entry name" value="Aldolase_TIM"/>
</dbReference>
<dbReference type="RefSeq" id="WP_091651600.1">
    <property type="nucleotide sequence ID" value="NZ_FNHQ01000024.1"/>
</dbReference>
<dbReference type="EMBL" id="FNHQ01000024">
    <property type="protein sequence ID" value="SDN10269.1"/>
    <property type="molecule type" value="Genomic_DNA"/>
</dbReference>
<organism evidence="5 6">
    <name type="scientific">Megasphaera paucivorans</name>
    <dbReference type="NCBI Taxonomy" id="349095"/>
    <lineage>
        <taxon>Bacteria</taxon>
        <taxon>Bacillati</taxon>
        <taxon>Bacillota</taxon>
        <taxon>Negativicutes</taxon>
        <taxon>Veillonellales</taxon>
        <taxon>Veillonellaceae</taxon>
        <taxon>Megasphaera</taxon>
    </lineage>
</organism>
<dbReference type="STRING" id="349095.SAMN05660299_02110"/>
<sequence>MVDLSNKVMLTIAPVGGYPTKKNNPAVPIDPSEITADIIACAEAGASIAHIHVRDDEGKASMRYDQFKKVVDTVRPKSNIVINLTTSGGTGWPDDVRIKPFVELHPEVASYDCGTMNWQNSCIFENNPQFLEKLGTELQKQEVKPEIECFDPGMIYNAIDLQKRGFLPQGSLHFQLVLGVKGGIAATVDNLVWMHSILPKDCTWGAVAVGKGQLPILYTTLAMGGHLRVGMEDNVMMHKGILAKSNVEFVERAIRLIHEFGKEVATPDEARKILGVKNKTKEILGK</sequence>
<evidence type="ECO:0000256" key="1">
    <source>
        <dbReference type="ARBA" id="ARBA00001947"/>
    </source>
</evidence>
<evidence type="ECO:0000256" key="3">
    <source>
        <dbReference type="ARBA" id="ARBA00022723"/>
    </source>
</evidence>
<comment type="cofactor">
    <cofactor evidence="1">
        <name>Zn(2+)</name>
        <dbReference type="ChEBI" id="CHEBI:29105"/>
    </cofactor>
</comment>
<dbReference type="PANTHER" id="PTHR37418:SF2">
    <property type="entry name" value="3-KETO-5-AMINOHEXANOATE CLEAVAGE ENZYME"/>
    <property type="match status" value="1"/>
</dbReference>
<evidence type="ECO:0000256" key="2">
    <source>
        <dbReference type="ARBA" id="ARBA00022679"/>
    </source>
</evidence>
<keyword evidence="3" id="KW-0479">Metal-binding</keyword>